<organism evidence="1 2">
    <name type="scientific">Mesorhizobium album</name>
    <dbReference type="NCBI Taxonomy" id="3072314"/>
    <lineage>
        <taxon>Bacteria</taxon>
        <taxon>Pseudomonadati</taxon>
        <taxon>Pseudomonadota</taxon>
        <taxon>Alphaproteobacteria</taxon>
        <taxon>Hyphomicrobiales</taxon>
        <taxon>Phyllobacteriaceae</taxon>
        <taxon>Mesorhizobium</taxon>
    </lineage>
</organism>
<reference evidence="1 2" key="1">
    <citation type="submission" date="2023-08" db="EMBL/GenBank/DDBJ databases">
        <title>Implementing the SeqCode for naming new Mesorhizobium species isolated from Vachellia karroo root nodules.</title>
        <authorList>
            <person name="Van Lill M."/>
        </authorList>
    </citation>
    <scope>NUCLEOTIDE SEQUENCE [LARGE SCALE GENOMIC DNA]</scope>
    <source>
        <strain evidence="1 2">VK24D</strain>
    </source>
</reference>
<name>A0ABU4Y1E9_9HYPH</name>
<gene>
    <name evidence="1" type="ORF">RFN28_20255</name>
</gene>
<evidence type="ECO:0000313" key="2">
    <source>
        <dbReference type="Proteomes" id="UP001287059"/>
    </source>
</evidence>
<evidence type="ECO:0000313" key="1">
    <source>
        <dbReference type="EMBL" id="MDX8480779.1"/>
    </source>
</evidence>
<accession>A0ABU4Y1E9</accession>
<protein>
    <submittedName>
        <fullName evidence="1">Uncharacterized protein</fullName>
    </submittedName>
</protein>
<dbReference type="RefSeq" id="WP_320289085.1">
    <property type="nucleotide sequence ID" value="NZ_JAVIIW010000024.1"/>
</dbReference>
<keyword evidence="2" id="KW-1185">Reference proteome</keyword>
<sequence length="51" mass="5868">MPERLIDLLFRFLHQNGGQLSNRAREKEFAALTNDEAERIEAIYAQTFGAD</sequence>
<dbReference type="Proteomes" id="UP001287059">
    <property type="component" value="Unassembled WGS sequence"/>
</dbReference>
<dbReference type="EMBL" id="JAVIIW010000024">
    <property type="protein sequence ID" value="MDX8480779.1"/>
    <property type="molecule type" value="Genomic_DNA"/>
</dbReference>
<comment type="caution">
    <text evidence="1">The sequence shown here is derived from an EMBL/GenBank/DDBJ whole genome shotgun (WGS) entry which is preliminary data.</text>
</comment>
<proteinExistence type="predicted"/>